<evidence type="ECO:0000313" key="1">
    <source>
        <dbReference type="EMBL" id="KAF1769892.1"/>
    </source>
</evidence>
<name>A0A6A5HVU6_CAERE</name>
<dbReference type="CTD" id="9817785"/>
<comment type="caution">
    <text evidence="1">The sequence shown here is derived from an EMBL/GenBank/DDBJ whole genome shotgun (WGS) entry which is preliminary data.</text>
</comment>
<dbReference type="AlphaFoldDB" id="A0A6A5HVU6"/>
<gene>
    <name evidence="1" type="ORF">GCK72_001709</name>
</gene>
<organism evidence="1 2">
    <name type="scientific">Caenorhabditis remanei</name>
    <name type="common">Caenorhabditis vulgaris</name>
    <dbReference type="NCBI Taxonomy" id="31234"/>
    <lineage>
        <taxon>Eukaryota</taxon>
        <taxon>Metazoa</taxon>
        <taxon>Ecdysozoa</taxon>
        <taxon>Nematoda</taxon>
        <taxon>Chromadorea</taxon>
        <taxon>Rhabditida</taxon>
        <taxon>Rhabditina</taxon>
        <taxon>Rhabditomorpha</taxon>
        <taxon>Rhabditoidea</taxon>
        <taxon>Rhabditidae</taxon>
        <taxon>Peloderinae</taxon>
        <taxon>Caenorhabditis</taxon>
    </lineage>
</organism>
<proteinExistence type="predicted"/>
<sequence length="329" mass="37499">MMAMSQEIGGKAYQQLCETDRYIVGRKRHDAQLLIQKFITEPIVNTNPLALVPVSSSTRQKKNKKTSAETSFPFPSVHLNWDVNWPSTDDFFQKMSIVMDPMIVSKELAQTKSSKRIKNQKLAICQNSSNQENRPFDIKSLRDVMERELQDLGIAHLQNLTCDVCGCYYPADCLYMITLPCKKQKSKNTTVNRCGGCWKGPLPSRSLSDLLVKGIAEKWAKKVEQRVECLYGDWDEKLTPMVKMLKENVLLAEDIAALLKGCNDSEDFKNACEVIILTTIVFYLDYVDFRRSCEALLAIKPTITYSQLFEIFAIYFPNRAKGIKTGDFL</sequence>
<reference evidence="1 2" key="1">
    <citation type="submission" date="2019-12" db="EMBL/GenBank/DDBJ databases">
        <title>Chromosome-level assembly of the Caenorhabditis remanei genome.</title>
        <authorList>
            <person name="Teterina A.A."/>
            <person name="Willis J.H."/>
            <person name="Phillips P.C."/>
        </authorList>
    </citation>
    <scope>NUCLEOTIDE SEQUENCE [LARGE SCALE GENOMIC DNA]</scope>
    <source>
        <strain evidence="1 2">PX506</strain>
        <tissue evidence="1">Whole organism</tissue>
    </source>
</reference>
<dbReference type="GeneID" id="9817785"/>
<dbReference type="Proteomes" id="UP000483820">
    <property type="component" value="Chromosome I"/>
</dbReference>
<dbReference type="KEGG" id="crq:GCK72_001709"/>
<protein>
    <submittedName>
        <fullName evidence="1">Uncharacterized protein</fullName>
    </submittedName>
</protein>
<dbReference type="RefSeq" id="XP_003115079.2">
    <property type="nucleotide sequence ID" value="XM_003115031.2"/>
</dbReference>
<dbReference type="EMBL" id="WUAV01000001">
    <property type="protein sequence ID" value="KAF1769892.1"/>
    <property type="molecule type" value="Genomic_DNA"/>
</dbReference>
<accession>A0A6A5HVU6</accession>
<evidence type="ECO:0000313" key="2">
    <source>
        <dbReference type="Proteomes" id="UP000483820"/>
    </source>
</evidence>